<evidence type="ECO:0000256" key="1">
    <source>
        <dbReference type="SAM" id="MobiDB-lite"/>
    </source>
</evidence>
<name>A0A5N6KN42_MONLA</name>
<evidence type="ECO:0000313" key="2">
    <source>
        <dbReference type="EMBL" id="KAB8305047.1"/>
    </source>
</evidence>
<dbReference type="EMBL" id="VIGI01000001">
    <property type="protein sequence ID" value="KAB8305047.1"/>
    <property type="molecule type" value="Genomic_DNA"/>
</dbReference>
<feature type="region of interest" description="Disordered" evidence="1">
    <location>
        <begin position="39"/>
        <end position="78"/>
    </location>
</feature>
<proteinExistence type="predicted"/>
<protein>
    <submittedName>
        <fullName evidence="2">Uncharacterized protein</fullName>
    </submittedName>
</protein>
<evidence type="ECO:0000313" key="3">
    <source>
        <dbReference type="Proteomes" id="UP000326757"/>
    </source>
</evidence>
<organism evidence="2 3">
    <name type="scientific">Monilinia laxa</name>
    <name type="common">Brown rot fungus</name>
    <name type="synonym">Sclerotinia laxa</name>
    <dbReference type="NCBI Taxonomy" id="61186"/>
    <lineage>
        <taxon>Eukaryota</taxon>
        <taxon>Fungi</taxon>
        <taxon>Dikarya</taxon>
        <taxon>Ascomycota</taxon>
        <taxon>Pezizomycotina</taxon>
        <taxon>Leotiomycetes</taxon>
        <taxon>Helotiales</taxon>
        <taxon>Sclerotiniaceae</taxon>
        <taxon>Monilinia</taxon>
    </lineage>
</organism>
<sequence length="320" mass="36145">MSRSSSSPAPFRLLDLPPELITKILIQCVLLPNSLPNSSQTSLQDQFSNNQPLHQQHHSGNSSGLTHGASQADPRPSPLLAPFPLPENHFLKPTISLSPHHLIGAGGPKHPAPLSLLLTNHRISAETHHLYYTLNSFSIVLHRDVTYIGYTSSGETFFSPSFYHTLRAIRSLEIRVHRWGTKDWFITHLIPALSQCILQGNLRILDIYMPARMATSLAQGTRLCGPLMKENVNFVALKELLKDVDLEEARLWAIRPKAWLGDGNIVHHPPGRFREPLKEGCWRKEQVSDMSWLLDRGAKGLEGYWMIETFADHVVKYRTR</sequence>
<dbReference type="AlphaFoldDB" id="A0A5N6KN42"/>
<reference evidence="2 3" key="1">
    <citation type="submission" date="2019-06" db="EMBL/GenBank/DDBJ databases">
        <title>Genome Sequence of the Brown Rot Fungal Pathogen Monilinia laxa.</title>
        <authorList>
            <person name="De Miccolis Angelini R.M."/>
            <person name="Landi L."/>
            <person name="Abate D."/>
            <person name="Pollastro S."/>
            <person name="Romanazzi G."/>
            <person name="Faretra F."/>
        </authorList>
    </citation>
    <scope>NUCLEOTIDE SEQUENCE [LARGE SCALE GENOMIC DNA]</scope>
    <source>
        <strain evidence="2 3">Mlax316</strain>
    </source>
</reference>
<keyword evidence="3" id="KW-1185">Reference proteome</keyword>
<comment type="caution">
    <text evidence="2">The sequence shown here is derived from an EMBL/GenBank/DDBJ whole genome shotgun (WGS) entry which is preliminary data.</text>
</comment>
<feature type="compositionally biased region" description="Polar residues" evidence="1">
    <location>
        <begin position="39"/>
        <end position="69"/>
    </location>
</feature>
<accession>A0A5N6KN42</accession>
<dbReference type="OrthoDB" id="5229512at2759"/>
<gene>
    <name evidence="2" type="ORF">EYC80_004351</name>
</gene>
<dbReference type="Proteomes" id="UP000326757">
    <property type="component" value="Unassembled WGS sequence"/>
</dbReference>